<reference evidence="6 7" key="1">
    <citation type="journal article" date="2018" name="BMC Genomics">
        <title>Comparative genome analyses reveal sequence features reflecting distinct modes of host-adaptation between dicot and monocot powdery mildew.</title>
        <authorList>
            <person name="Wu Y."/>
            <person name="Ma X."/>
            <person name="Pan Z."/>
            <person name="Kale S.D."/>
            <person name="Song Y."/>
            <person name="King H."/>
            <person name="Zhang Q."/>
            <person name="Presley C."/>
            <person name="Deng X."/>
            <person name="Wei C.I."/>
            <person name="Xiao S."/>
        </authorList>
    </citation>
    <scope>NUCLEOTIDE SEQUENCE [LARGE SCALE GENOMIC DNA]</scope>
    <source>
        <strain evidence="6">UMSG2</strain>
    </source>
</reference>
<evidence type="ECO:0000313" key="6">
    <source>
        <dbReference type="EMBL" id="RKF59648.1"/>
    </source>
</evidence>
<name>A0A420HQE2_9PEZI</name>
<gene>
    <name evidence="6" type="ORF">OnM2_058054</name>
</gene>
<dbReference type="OrthoDB" id="273010at2759"/>
<comment type="similarity">
    <text evidence="4">Belongs to the complex I LYR family. SDHAF1 subfamily.</text>
</comment>
<dbReference type="PANTHER" id="PTHR13675">
    <property type="entry name" value="LYR MOTIF-CONTAINING PROTEIN 2"/>
    <property type="match status" value="1"/>
</dbReference>
<protein>
    <submittedName>
        <fullName evidence="6">Succinate dehydrogenase assembly factor 1, mitochondrial</fullName>
    </submittedName>
</protein>
<dbReference type="EMBL" id="MCFK01005849">
    <property type="protein sequence ID" value="RKF59648.1"/>
    <property type="molecule type" value="Genomic_DNA"/>
</dbReference>
<dbReference type="Proteomes" id="UP000286134">
    <property type="component" value="Unassembled WGS sequence"/>
</dbReference>
<dbReference type="GO" id="GO:0005759">
    <property type="term" value="C:mitochondrial matrix"/>
    <property type="evidence" value="ECO:0007669"/>
    <property type="project" value="UniProtKB-SubCell"/>
</dbReference>
<evidence type="ECO:0000313" key="7">
    <source>
        <dbReference type="Proteomes" id="UP000286134"/>
    </source>
</evidence>
<dbReference type="Pfam" id="PF05347">
    <property type="entry name" value="Complex1_LYR"/>
    <property type="match status" value="1"/>
</dbReference>
<comment type="caution">
    <text evidence="6">The sequence shown here is derived from an EMBL/GenBank/DDBJ whole genome shotgun (WGS) entry which is preliminary data.</text>
</comment>
<dbReference type="GO" id="GO:0034553">
    <property type="term" value="P:mitochondrial respiratory chain complex II assembly"/>
    <property type="evidence" value="ECO:0007669"/>
    <property type="project" value="InterPro"/>
</dbReference>
<sequence length="81" mass="9555">MGYSGLQKEVLSLYRECLRVCRKKKPSATRSHFEQFTRSEFEKHLYLNKKEFVAIEYLLRKGRRQLVLYSTPGVSDILRGA</sequence>
<dbReference type="InterPro" id="IPR045295">
    <property type="entry name" value="Complex1_LYR_SDHAF1_LYRM8"/>
</dbReference>
<evidence type="ECO:0000256" key="3">
    <source>
        <dbReference type="ARBA" id="ARBA00023186"/>
    </source>
</evidence>
<comment type="subcellular location">
    <subcellularLocation>
        <location evidence="1">Mitochondrion matrix</location>
    </subcellularLocation>
</comment>
<accession>A0A420HQE2</accession>
<evidence type="ECO:0000256" key="4">
    <source>
        <dbReference type="ARBA" id="ARBA00025715"/>
    </source>
</evidence>
<keyword evidence="7" id="KW-1185">Reference proteome</keyword>
<dbReference type="STRING" id="212602.A0A420HQE2"/>
<dbReference type="CDD" id="cd20268">
    <property type="entry name" value="Complex1_LYR_SDHAF1_LYRM8"/>
    <property type="match status" value="1"/>
</dbReference>
<keyword evidence="3" id="KW-0143">Chaperone</keyword>
<dbReference type="PANTHER" id="PTHR13675:SF1">
    <property type="entry name" value="SUCCINATE DEHYDROGENASE ASSEMBLY FACTOR 1, MITOCHONDRIAL"/>
    <property type="match status" value="1"/>
</dbReference>
<organism evidence="6 7">
    <name type="scientific">Erysiphe neolycopersici</name>
    <dbReference type="NCBI Taxonomy" id="212602"/>
    <lineage>
        <taxon>Eukaryota</taxon>
        <taxon>Fungi</taxon>
        <taxon>Dikarya</taxon>
        <taxon>Ascomycota</taxon>
        <taxon>Pezizomycotina</taxon>
        <taxon>Leotiomycetes</taxon>
        <taxon>Erysiphales</taxon>
        <taxon>Erysiphaceae</taxon>
        <taxon>Erysiphe</taxon>
    </lineage>
</organism>
<dbReference type="InterPro" id="IPR008011">
    <property type="entry name" value="Complex1_LYR_dom"/>
</dbReference>
<keyword evidence="2" id="KW-0496">Mitochondrion</keyword>
<evidence type="ECO:0000256" key="2">
    <source>
        <dbReference type="ARBA" id="ARBA00023128"/>
    </source>
</evidence>
<evidence type="ECO:0000256" key="1">
    <source>
        <dbReference type="ARBA" id="ARBA00004305"/>
    </source>
</evidence>
<feature type="domain" description="Complex 1 LYR protein" evidence="5">
    <location>
        <begin position="8"/>
        <end position="66"/>
    </location>
</feature>
<dbReference type="AlphaFoldDB" id="A0A420HQE2"/>
<proteinExistence type="inferred from homology"/>
<evidence type="ECO:0000259" key="5">
    <source>
        <dbReference type="Pfam" id="PF05347"/>
    </source>
</evidence>